<dbReference type="InterPro" id="IPR043504">
    <property type="entry name" value="Peptidase_S1_PA_chymotrypsin"/>
</dbReference>
<dbReference type="AlphaFoldDB" id="A0A7K4TMR1"/>
<comment type="catalytic activity">
    <reaction evidence="1">
        <text>Preferential cleavage: Arg-|-Xaa, Lys-|-Xaa.</text>
        <dbReference type="EC" id="3.4.21.10"/>
    </reaction>
</comment>
<dbReference type="PROSITE" id="PS00134">
    <property type="entry name" value="TRYPSIN_HIS"/>
    <property type="match status" value="1"/>
</dbReference>
<feature type="domain" description="Peptidase S1" evidence="9">
    <location>
        <begin position="19"/>
        <end position="254"/>
    </location>
</feature>
<dbReference type="OrthoDB" id="6339452at2759"/>
<keyword evidence="5 8" id="KW-0378">Hydrolase</keyword>
<keyword evidence="4 8" id="KW-0645">Protease</keyword>
<accession>A0A7K4TMR1</accession>
<dbReference type="Gene3D" id="2.40.10.10">
    <property type="entry name" value="Trypsin-like serine proteases"/>
    <property type="match status" value="2"/>
</dbReference>
<evidence type="ECO:0000256" key="3">
    <source>
        <dbReference type="ARBA" id="ARBA00017161"/>
    </source>
</evidence>
<evidence type="ECO:0000256" key="5">
    <source>
        <dbReference type="ARBA" id="ARBA00022801"/>
    </source>
</evidence>
<dbReference type="GO" id="GO:0007340">
    <property type="term" value="P:acrosome reaction"/>
    <property type="evidence" value="ECO:0007669"/>
    <property type="project" value="TreeGrafter"/>
</dbReference>
<evidence type="ECO:0000256" key="6">
    <source>
        <dbReference type="ARBA" id="ARBA00022825"/>
    </source>
</evidence>
<dbReference type="InterPro" id="IPR001254">
    <property type="entry name" value="Trypsin_dom"/>
</dbReference>
<evidence type="ECO:0000256" key="4">
    <source>
        <dbReference type="ARBA" id="ARBA00022670"/>
    </source>
</evidence>
<protein>
    <recommendedName>
        <fullName evidence="3">Acrosin</fullName>
        <ecNumber evidence="2">3.4.21.10</ecNumber>
    </recommendedName>
</protein>
<organism evidence="10 11">
    <name type="scientific">Sinosuthora webbiana</name>
    <dbReference type="NCBI Taxonomy" id="337173"/>
    <lineage>
        <taxon>Eukaryota</taxon>
        <taxon>Metazoa</taxon>
        <taxon>Chordata</taxon>
        <taxon>Craniata</taxon>
        <taxon>Vertebrata</taxon>
        <taxon>Euteleostomi</taxon>
        <taxon>Archelosauria</taxon>
        <taxon>Archosauria</taxon>
        <taxon>Dinosauria</taxon>
        <taxon>Saurischia</taxon>
        <taxon>Theropoda</taxon>
        <taxon>Coelurosauria</taxon>
        <taxon>Aves</taxon>
        <taxon>Neognathae</taxon>
        <taxon>Neoaves</taxon>
        <taxon>Telluraves</taxon>
        <taxon>Australaves</taxon>
        <taxon>Passeriformes</taxon>
        <taxon>Sylvioidea</taxon>
        <taxon>Sylviidae</taxon>
        <taxon>Sinosuthora</taxon>
    </lineage>
</organism>
<reference evidence="10 11" key="1">
    <citation type="submission" date="2019-09" db="EMBL/GenBank/DDBJ databases">
        <title>Bird 10,000 Genomes (B10K) Project - Family phase.</title>
        <authorList>
            <person name="Zhang G."/>
        </authorList>
    </citation>
    <scope>NUCLEOTIDE SEQUENCE [LARGE SCALE GENOMIC DNA]</scope>
    <source>
        <strain evidence="10">B10K-DU-002-08</strain>
        <tissue evidence="10">Muscle</tissue>
    </source>
</reference>
<dbReference type="InterPro" id="IPR009003">
    <property type="entry name" value="Peptidase_S1_PA"/>
</dbReference>
<feature type="non-terminal residue" evidence="10">
    <location>
        <position position="1"/>
    </location>
</feature>
<evidence type="ECO:0000313" key="11">
    <source>
        <dbReference type="Proteomes" id="UP000580691"/>
    </source>
</evidence>
<dbReference type="Pfam" id="PF00089">
    <property type="entry name" value="Trypsin"/>
    <property type="match status" value="1"/>
</dbReference>
<dbReference type="InterPro" id="IPR018114">
    <property type="entry name" value="TRYPSIN_HIS"/>
</dbReference>
<evidence type="ECO:0000256" key="1">
    <source>
        <dbReference type="ARBA" id="ARBA00001656"/>
    </source>
</evidence>
<proteinExistence type="predicted"/>
<dbReference type="GO" id="GO:0006508">
    <property type="term" value="P:proteolysis"/>
    <property type="evidence" value="ECO:0007669"/>
    <property type="project" value="UniProtKB-KW"/>
</dbReference>
<evidence type="ECO:0000256" key="2">
    <source>
        <dbReference type="ARBA" id="ARBA00012050"/>
    </source>
</evidence>
<dbReference type="PRINTS" id="PR00722">
    <property type="entry name" value="CHYMOTRYPSIN"/>
</dbReference>
<dbReference type="EMBL" id="VXBN01000267">
    <property type="protein sequence ID" value="NWQ99246.1"/>
    <property type="molecule type" value="Genomic_DNA"/>
</dbReference>
<dbReference type="EC" id="3.4.21.10" evidence="2"/>
<comment type="caution">
    <text evidence="10">The sequence shown here is derived from an EMBL/GenBank/DDBJ whole genome shotgun (WGS) entry which is preliminary data.</text>
</comment>
<dbReference type="PANTHER" id="PTHR24252">
    <property type="entry name" value="ACROSIN-RELATED"/>
    <property type="match status" value="1"/>
</dbReference>
<dbReference type="SMART" id="SM00020">
    <property type="entry name" value="Tryp_SPc"/>
    <property type="match status" value="1"/>
</dbReference>
<sequence length="254" mass="27342">GSCGIPPLMTDDEQGMTRVVGGTSAKAGAWPWLVSIQDPSVAGTGHLCGGSLISVQWVLTAAHCFADSRNISAMRLLIGATQLTEPGPGAEVRLIKRLLVHKEYGPADQSNDIALLELNEPVQCSPYIQLACVPNTTLNVAQLDTCYVAGWGATTARSQRTSDVLQEAKVHLIDVQMCNSSKWYDGDIHTHNLCAGYPEGSIDTCQGDSGGPLMCRDNSADFFWVVGVTSWGRGCARAQRPGIYTSVQHFYNWI</sequence>
<keyword evidence="6 8" id="KW-0720">Serine protease</keyword>
<dbReference type="FunFam" id="2.40.10.10:FF:000003">
    <property type="entry name" value="Transmembrane serine protease 3"/>
    <property type="match status" value="1"/>
</dbReference>
<feature type="non-terminal residue" evidence="10">
    <location>
        <position position="254"/>
    </location>
</feature>
<dbReference type="Proteomes" id="UP000580691">
    <property type="component" value="Unassembled WGS sequence"/>
</dbReference>
<keyword evidence="11" id="KW-1185">Reference proteome</keyword>
<evidence type="ECO:0000256" key="8">
    <source>
        <dbReference type="RuleBase" id="RU363034"/>
    </source>
</evidence>
<gene>
    <name evidence="10" type="primary">Acr_1</name>
    <name evidence="10" type="ORF">SINWEB_R11462</name>
</gene>
<dbReference type="InterPro" id="IPR033116">
    <property type="entry name" value="TRYPSIN_SER"/>
</dbReference>
<dbReference type="PANTHER" id="PTHR24252:SF8">
    <property type="entry name" value="ACROSIN"/>
    <property type="match status" value="1"/>
</dbReference>
<evidence type="ECO:0000256" key="7">
    <source>
        <dbReference type="ARBA" id="ARBA00023157"/>
    </source>
</evidence>
<keyword evidence="7" id="KW-1015">Disulfide bond</keyword>
<dbReference type="PROSITE" id="PS00135">
    <property type="entry name" value="TRYPSIN_SER"/>
    <property type="match status" value="1"/>
</dbReference>
<dbReference type="CDD" id="cd00190">
    <property type="entry name" value="Tryp_SPc"/>
    <property type="match status" value="1"/>
</dbReference>
<dbReference type="PROSITE" id="PS50240">
    <property type="entry name" value="TRYPSIN_DOM"/>
    <property type="match status" value="1"/>
</dbReference>
<dbReference type="InterPro" id="IPR001314">
    <property type="entry name" value="Peptidase_S1A"/>
</dbReference>
<dbReference type="SUPFAM" id="SSF50494">
    <property type="entry name" value="Trypsin-like serine proteases"/>
    <property type="match status" value="1"/>
</dbReference>
<dbReference type="GO" id="GO:0004252">
    <property type="term" value="F:serine-type endopeptidase activity"/>
    <property type="evidence" value="ECO:0007669"/>
    <property type="project" value="InterPro"/>
</dbReference>
<evidence type="ECO:0000259" key="9">
    <source>
        <dbReference type="PROSITE" id="PS50240"/>
    </source>
</evidence>
<evidence type="ECO:0000313" key="10">
    <source>
        <dbReference type="EMBL" id="NWQ99246.1"/>
    </source>
</evidence>
<name>A0A7K4TMR1_9SYLV</name>